<reference evidence="2" key="1">
    <citation type="submission" date="2022-08" db="EMBL/GenBank/DDBJ databases">
        <title>A Global Phylogenomic Analysis of the Shiitake Genus Lentinula.</title>
        <authorList>
            <consortium name="DOE Joint Genome Institute"/>
            <person name="Sierra-Patev S."/>
            <person name="Min B."/>
            <person name="Naranjo-Ortiz M."/>
            <person name="Looney B."/>
            <person name="Konkel Z."/>
            <person name="Slot J.C."/>
            <person name="Sakamoto Y."/>
            <person name="Steenwyk J.L."/>
            <person name="Rokas A."/>
            <person name="Carro J."/>
            <person name="Camarero S."/>
            <person name="Ferreira P."/>
            <person name="Molpeceres G."/>
            <person name="Ruiz-Duenas F.J."/>
            <person name="Serrano A."/>
            <person name="Henrissat B."/>
            <person name="Drula E."/>
            <person name="Hughes K.W."/>
            <person name="Mata J.L."/>
            <person name="Ishikawa N.K."/>
            <person name="Vargas-Isla R."/>
            <person name="Ushijima S."/>
            <person name="Smith C.A."/>
            <person name="Ahrendt S."/>
            <person name="Andreopoulos W."/>
            <person name="He G."/>
            <person name="Labutti K."/>
            <person name="Lipzen A."/>
            <person name="Ng V."/>
            <person name="Riley R."/>
            <person name="Sandor L."/>
            <person name="Barry K."/>
            <person name="Martinez A.T."/>
            <person name="Xiao Y."/>
            <person name="Gibbons J.G."/>
            <person name="Terashima K."/>
            <person name="Grigoriev I.V."/>
            <person name="Hibbett D.S."/>
        </authorList>
    </citation>
    <scope>NUCLEOTIDE SEQUENCE</scope>
    <source>
        <strain evidence="2">RHP3577 ss4</strain>
    </source>
</reference>
<evidence type="ECO:0000313" key="3">
    <source>
        <dbReference type="Proteomes" id="UP001150217"/>
    </source>
</evidence>
<evidence type="ECO:0000256" key="1">
    <source>
        <dbReference type="SAM" id="SignalP"/>
    </source>
</evidence>
<keyword evidence="1" id="KW-0732">Signal</keyword>
<accession>A0ABQ8VPV4</accession>
<dbReference type="Proteomes" id="UP001150217">
    <property type="component" value="Unassembled WGS sequence"/>
</dbReference>
<gene>
    <name evidence="2" type="ORF">C8R41DRAFT_917350</name>
</gene>
<evidence type="ECO:0008006" key="4">
    <source>
        <dbReference type="Google" id="ProtNLM"/>
    </source>
</evidence>
<evidence type="ECO:0000313" key="2">
    <source>
        <dbReference type="EMBL" id="KAJ4497622.1"/>
    </source>
</evidence>
<name>A0ABQ8VPV4_9AGAR</name>
<feature type="chain" id="PRO_5045042433" description="Fruit-body specific protein a" evidence="1">
    <location>
        <begin position="17"/>
        <end position="225"/>
    </location>
</feature>
<proteinExistence type="predicted"/>
<keyword evidence="3" id="KW-1185">Reference proteome</keyword>
<protein>
    <recommendedName>
        <fullName evidence="4">Fruit-body specific protein a</fullName>
    </recommendedName>
</protein>
<dbReference type="EMBL" id="JANVFT010000020">
    <property type="protein sequence ID" value="KAJ4497622.1"/>
    <property type="molecule type" value="Genomic_DNA"/>
</dbReference>
<organism evidence="2 3">
    <name type="scientific">Lentinula lateritia</name>
    <dbReference type="NCBI Taxonomy" id="40482"/>
    <lineage>
        <taxon>Eukaryota</taxon>
        <taxon>Fungi</taxon>
        <taxon>Dikarya</taxon>
        <taxon>Basidiomycota</taxon>
        <taxon>Agaricomycotina</taxon>
        <taxon>Agaricomycetes</taxon>
        <taxon>Agaricomycetidae</taxon>
        <taxon>Agaricales</taxon>
        <taxon>Marasmiineae</taxon>
        <taxon>Omphalotaceae</taxon>
        <taxon>Lentinula</taxon>
    </lineage>
</organism>
<sequence>MLSLLLIATLASISTATYVLSPPDIRYASTESIVASLSASNHHGAPLPPSSFGSTPGWYFGDAPGSADDLPWLKDEDFCASLAQSNTGIRCPLVAEKPKKTYSRRSAVPADPAATPASQSQSPAARYSIIFSGLTGAIQGSGYLTYGLVDTVSDCETMCDNVSGCVFFNSYHDVNGKNGSPLLTCSLYDTPHTADEATNTGGQTQPDGSVNYVTDSDGYVLNSSS</sequence>
<comment type="caution">
    <text evidence="2">The sequence shown here is derived from an EMBL/GenBank/DDBJ whole genome shotgun (WGS) entry which is preliminary data.</text>
</comment>
<feature type="signal peptide" evidence="1">
    <location>
        <begin position="1"/>
        <end position="16"/>
    </location>
</feature>